<reference evidence="3" key="1">
    <citation type="submission" date="2025-08" db="UniProtKB">
        <authorList>
            <consortium name="RefSeq"/>
        </authorList>
    </citation>
    <scope>IDENTIFICATION</scope>
</reference>
<protein>
    <submittedName>
        <fullName evidence="3">Uncharacterized protein LOC113467542</fullName>
    </submittedName>
</protein>
<organism evidence="2 3">
    <name type="scientific">Diaphorina citri</name>
    <name type="common">Asian citrus psyllid</name>
    <dbReference type="NCBI Taxonomy" id="121845"/>
    <lineage>
        <taxon>Eukaryota</taxon>
        <taxon>Metazoa</taxon>
        <taxon>Ecdysozoa</taxon>
        <taxon>Arthropoda</taxon>
        <taxon>Hexapoda</taxon>
        <taxon>Insecta</taxon>
        <taxon>Pterygota</taxon>
        <taxon>Neoptera</taxon>
        <taxon>Paraneoptera</taxon>
        <taxon>Hemiptera</taxon>
        <taxon>Sternorrhyncha</taxon>
        <taxon>Psylloidea</taxon>
        <taxon>Psyllidae</taxon>
        <taxon>Diaphorininae</taxon>
        <taxon>Diaphorina</taxon>
    </lineage>
</organism>
<dbReference type="RefSeq" id="XP_026679571.1">
    <property type="nucleotide sequence ID" value="XM_026823770.1"/>
</dbReference>
<evidence type="ECO:0000256" key="1">
    <source>
        <dbReference type="SAM" id="MobiDB-lite"/>
    </source>
</evidence>
<gene>
    <name evidence="3" type="primary">LOC113467542</name>
</gene>
<feature type="region of interest" description="Disordered" evidence="1">
    <location>
        <begin position="274"/>
        <end position="300"/>
    </location>
</feature>
<dbReference type="PaxDb" id="121845-A0A3Q0ITH6"/>
<dbReference type="Proteomes" id="UP000079169">
    <property type="component" value="Unplaced"/>
</dbReference>
<proteinExistence type="predicted"/>
<feature type="region of interest" description="Disordered" evidence="1">
    <location>
        <begin position="101"/>
        <end position="220"/>
    </location>
</feature>
<feature type="region of interest" description="Disordered" evidence="1">
    <location>
        <begin position="234"/>
        <end position="262"/>
    </location>
</feature>
<evidence type="ECO:0000313" key="3">
    <source>
        <dbReference type="RefSeq" id="XP_026679571.1"/>
    </source>
</evidence>
<feature type="region of interest" description="Disordered" evidence="1">
    <location>
        <begin position="1"/>
        <end position="38"/>
    </location>
</feature>
<name>A0A3Q0ITH6_DIACI</name>
<sequence length="300" mass="34394">MNPKTKRFSNVPDSRRTKRQSVKPQKVEEPTMESTDIMEQNKIIDTFAETEAKDPVDQFQELGTPVDSFVSAPCFEDFDHHKELDPIVKDYDCSIRTVSSISVHSESDESQKQIVRKSSKPERERSFQPQTSAKPCSEHNWKVTVASEKGTNKQSSPNIELHLSMNSSEQSRERRSNPRQTNKMNLSLTLKNFCGDSEMSSSSRQDNFYEKDKTFPEPHDLYSKKRYKNLAQVEETGRSSTALSFHEDQDKDDFNKSSKRTDIAEGGLLSVTGSYITPEMRRKPPTMSEKDLSLYKNSKK</sequence>
<evidence type="ECO:0000313" key="2">
    <source>
        <dbReference type="Proteomes" id="UP000079169"/>
    </source>
</evidence>
<keyword evidence="2" id="KW-1185">Reference proteome</keyword>
<feature type="compositionally biased region" description="Basic and acidic residues" evidence="1">
    <location>
        <begin position="207"/>
        <end position="220"/>
    </location>
</feature>
<dbReference type="KEGG" id="dci:113467542"/>
<accession>A0A3Q0ITH6</accession>
<feature type="compositionally biased region" description="Polar residues" evidence="1">
    <location>
        <begin position="181"/>
        <end position="190"/>
    </location>
</feature>
<feature type="compositionally biased region" description="Basic and acidic residues" evidence="1">
    <location>
        <begin position="245"/>
        <end position="262"/>
    </location>
</feature>
<dbReference type="AlphaFoldDB" id="A0A3Q0ITH6"/>
<dbReference type="GeneID" id="113467542"/>